<dbReference type="RefSeq" id="WP_035899720.1">
    <property type="nucleotide sequence ID" value="NZ_CABMIK010000010.1"/>
</dbReference>
<dbReference type="GeneID" id="75075499"/>
<keyword evidence="2" id="KW-1185">Reference proteome</keyword>
<comment type="caution">
    <text evidence="1">The sequence shown here is derived from an EMBL/GenBank/DDBJ whole genome shotgun (WGS) entry which is preliminary data.</text>
</comment>
<evidence type="ECO:0000313" key="2">
    <source>
        <dbReference type="Proteomes" id="UP001173223"/>
    </source>
</evidence>
<dbReference type="EMBL" id="JAMGTK010000004">
    <property type="protein sequence ID" value="MDK4511178.1"/>
    <property type="molecule type" value="Genomic_DNA"/>
</dbReference>
<protein>
    <submittedName>
        <fullName evidence="1">Uncharacterized protein</fullName>
    </submittedName>
</protein>
<reference evidence="1" key="2">
    <citation type="submission" date="2022-04" db="EMBL/GenBank/DDBJ databases">
        <authorList>
            <person name="Livingstone P.G."/>
        </authorList>
    </citation>
    <scope>NUCLEOTIDE SEQUENCE</scope>
    <source>
        <strain evidence="1">BRON_8</strain>
    </source>
</reference>
<gene>
    <name evidence="1" type="ORF">MWG07_02695</name>
</gene>
<dbReference type="AlphaFoldDB" id="A0AAW6W9I8"/>
<proteinExistence type="predicted"/>
<sequence>MKNIDVIYMKQVLTLTRFWGDNRLCLWAKNPSQIDIPKMEFVGGYPDEWCIFIDNLTDDEKGQITDIYGNSIDLYEHLKK</sequence>
<organism evidence="1 2">
    <name type="scientific">Fusobacterium necrophorum</name>
    <dbReference type="NCBI Taxonomy" id="859"/>
    <lineage>
        <taxon>Bacteria</taxon>
        <taxon>Fusobacteriati</taxon>
        <taxon>Fusobacteriota</taxon>
        <taxon>Fusobacteriia</taxon>
        <taxon>Fusobacteriales</taxon>
        <taxon>Fusobacteriaceae</taxon>
        <taxon>Fusobacterium</taxon>
    </lineage>
</organism>
<evidence type="ECO:0000313" key="1">
    <source>
        <dbReference type="EMBL" id="MDK4511178.1"/>
    </source>
</evidence>
<reference evidence="1" key="1">
    <citation type="journal article" date="2022" name="Gene">
        <title>A genome-led study on the pathogenesis of Fusobacterium necrophorum infections.</title>
        <authorList>
            <person name="Thapa G."/>
            <person name="Jayal A."/>
            <person name="Sikazwe E."/>
            <person name="Perry T."/>
            <person name="Mohammed Al Balushi A."/>
            <person name="Livingstone P."/>
        </authorList>
    </citation>
    <scope>NUCLEOTIDE SEQUENCE</scope>
    <source>
        <strain evidence="1">BRON_8</strain>
    </source>
</reference>
<name>A0AAW6W9I8_9FUSO</name>
<dbReference type="Proteomes" id="UP001173223">
    <property type="component" value="Unassembled WGS sequence"/>
</dbReference>
<accession>A0AAW6W9I8</accession>